<dbReference type="GO" id="GO:0005524">
    <property type="term" value="F:ATP binding"/>
    <property type="evidence" value="ECO:0007669"/>
    <property type="project" value="InterPro"/>
</dbReference>
<comment type="caution">
    <text evidence="7">The sequence shown here is derived from an EMBL/GenBank/DDBJ whole genome shotgun (WGS) entry which is preliminary data.</text>
</comment>
<comment type="subcellular location">
    <subcellularLocation>
        <location evidence="4">Cytoplasm</location>
    </subcellularLocation>
</comment>
<proteinExistence type="inferred from homology"/>
<dbReference type="SUPFAM" id="SSF53623">
    <property type="entry name" value="MurD-like peptide ligases, catalytic domain"/>
    <property type="match status" value="1"/>
</dbReference>
<dbReference type="InterPro" id="IPR005761">
    <property type="entry name" value="UDP-N-AcMur-Glu-dNH2Pim_ligase"/>
</dbReference>
<evidence type="ECO:0000256" key="2">
    <source>
        <dbReference type="ARBA" id="ARBA00022618"/>
    </source>
</evidence>
<reference evidence="7 8" key="2">
    <citation type="submission" date="2020-03" db="EMBL/GenBank/DDBJ databases">
        <title>Chryseoglobus sp. isolated from a deep-sea seamount.</title>
        <authorList>
            <person name="Zhang D.-C."/>
        </authorList>
    </citation>
    <scope>NUCLEOTIDE SEQUENCE [LARGE SCALE GENOMIC DNA]</scope>
    <source>
        <strain evidence="7 8">KN1116</strain>
    </source>
</reference>
<dbReference type="InterPro" id="IPR013221">
    <property type="entry name" value="Mur_ligase_cen"/>
</dbReference>
<keyword evidence="2 4" id="KW-0132">Cell division</keyword>
<dbReference type="PANTHER" id="PTHR23135">
    <property type="entry name" value="MUR LIGASE FAMILY MEMBER"/>
    <property type="match status" value="1"/>
</dbReference>
<gene>
    <name evidence="7" type="ORF">FK219_007185</name>
</gene>
<dbReference type="Pfam" id="PF02875">
    <property type="entry name" value="Mur_ligase_C"/>
    <property type="match status" value="1"/>
</dbReference>
<comment type="similarity">
    <text evidence="1">Belongs to the MurCDEF family. MurE subfamily.</text>
</comment>
<dbReference type="InterPro" id="IPR035911">
    <property type="entry name" value="MurE/MurF_N"/>
</dbReference>
<dbReference type="Pfam" id="PF08245">
    <property type="entry name" value="Mur_ligase_M"/>
    <property type="match status" value="1"/>
</dbReference>
<dbReference type="GO" id="GO:0005737">
    <property type="term" value="C:cytoplasm"/>
    <property type="evidence" value="ECO:0007669"/>
    <property type="project" value="UniProtKB-SubCell"/>
</dbReference>
<evidence type="ECO:0000259" key="6">
    <source>
        <dbReference type="Pfam" id="PF08245"/>
    </source>
</evidence>
<dbReference type="InterPro" id="IPR036565">
    <property type="entry name" value="Mur-like_cat_sf"/>
</dbReference>
<dbReference type="SUPFAM" id="SSF63418">
    <property type="entry name" value="MurE/MurF N-terminal domain"/>
    <property type="match status" value="1"/>
</dbReference>
<dbReference type="Gene3D" id="3.90.190.20">
    <property type="entry name" value="Mur ligase, C-terminal domain"/>
    <property type="match status" value="1"/>
</dbReference>
<name>A0A9E5JQ06_9MICO</name>
<accession>A0A9E5JQ06</accession>
<dbReference type="OrthoDB" id="9800958at2"/>
<dbReference type="NCBIfam" id="TIGR01085">
    <property type="entry name" value="murE"/>
    <property type="match status" value="1"/>
</dbReference>
<dbReference type="Gene3D" id="3.40.1190.10">
    <property type="entry name" value="Mur-like, catalytic domain"/>
    <property type="match status" value="1"/>
</dbReference>
<dbReference type="GO" id="GO:0009252">
    <property type="term" value="P:peptidoglycan biosynthetic process"/>
    <property type="evidence" value="ECO:0007669"/>
    <property type="project" value="UniProtKB-KW"/>
</dbReference>
<evidence type="ECO:0000256" key="1">
    <source>
        <dbReference type="ARBA" id="ARBA00005898"/>
    </source>
</evidence>
<keyword evidence="4" id="KW-0133">Cell shape</keyword>
<dbReference type="GO" id="GO:0071555">
    <property type="term" value="P:cell wall organization"/>
    <property type="evidence" value="ECO:0007669"/>
    <property type="project" value="UniProtKB-KW"/>
</dbReference>
<sequence>MSGRTPPVLRPEHPPVRELAELAAHFGLESRGDLTGVTLTGITLSTTDLLPGDVYVGVRGVHAHGASYAADARAGGAVALVTDAAGVELAADSGLPILIVDSPRGSLGALASWVYRTSEFEGQLFGVTGTNGKTSSVYLLEAVLRQLDVVTGLSSTAERHIAGLTVVSRLTTPEATEFHALLARMREAGVGAVAVEVSAQALSRHRVDGVLFDVVGFTNLSHDHLDDYADMEEYFAAKLPLFTAERGRRGVVSLDSDYGTRVVEAADIPTTTITSRSEIDADWHVDVTEENAAYTSFRLRHADGRALETRIPLIGGHMAANAGLVLVMLVEAGYGFDDIQRAVADRGIDAYLPGRTERVSGDRGPSVYVDFGHSADAFENTLAAVRRFTTGRTIMVFGADGDRDATKRHEMARVAAEGCDVLVITDHHPRFEDPESIRRTLLKGAKTASNRPEIHEVSPPERAIRHAVGLAQEGDSILWAGPGHQDYREIRGVRTEYSARDEARAALREAGW</sequence>
<comment type="pathway">
    <text evidence="4">Cell wall biogenesis; peptidoglycan biosynthesis.</text>
</comment>
<protein>
    <submittedName>
        <fullName evidence="7">UDP-N-acetylmuramoyl-L-alanyl-D-glutamate--2, 6-diaminopimelate ligase</fullName>
    </submittedName>
</protein>
<dbReference type="EMBL" id="VIKT02000010">
    <property type="protein sequence ID" value="NHF63021.1"/>
    <property type="molecule type" value="Genomic_DNA"/>
</dbReference>
<dbReference type="GO" id="GO:0008360">
    <property type="term" value="P:regulation of cell shape"/>
    <property type="evidence" value="ECO:0007669"/>
    <property type="project" value="UniProtKB-KW"/>
</dbReference>
<dbReference type="AlphaFoldDB" id="A0A9E5JQ06"/>
<keyword evidence="4" id="KW-0961">Cell wall biogenesis/degradation</keyword>
<evidence type="ECO:0000313" key="8">
    <source>
        <dbReference type="Proteomes" id="UP000818266"/>
    </source>
</evidence>
<keyword evidence="7" id="KW-0436">Ligase</keyword>
<feature type="domain" description="Mur ligase C-terminal" evidence="5">
    <location>
        <begin position="354"/>
        <end position="482"/>
    </location>
</feature>
<dbReference type="GO" id="GO:0016881">
    <property type="term" value="F:acid-amino acid ligase activity"/>
    <property type="evidence" value="ECO:0007669"/>
    <property type="project" value="InterPro"/>
</dbReference>
<organism evidence="7 8">
    <name type="scientific">Microcella pacifica</name>
    <dbReference type="NCBI Taxonomy" id="2591847"/>
    <lineage>
        <taxon>Bacteria</taxon>
        <taxon>Bacillati</taxon>
        <taxon>Actinomycetota</taxon>
        <taxon>Actinomycetes</taxon>
        <taxon>Micrococcales</taxon>
        <taxon>Microbacteriaceae</taxon>
        <taxon>Microcella</taxon>
    </lineage>
</organism>
<reference evidence="7 8" key="1">
    <citation type="submission" date="2019-06" db="EMBL/GenBank/DDBJ databases">
        <authorList>
            <person name="De-Chao Zhang Q."/>
        </authorList>
    </citation>
    <scope>NUCLEOTIDE SEQUENCE [LARGE SCALE GENOMIC DNA]</scope>
    <source>
        <strain evidence="7 8">KN1116</strain>
    </source>
</reference>
<dbReference type="Proteomes" id="UP000818266">
    <property type="component" value="Unassembled WGS sequence"/>
</dbReference>
<dbReference type="GO" id="GO:0051301">
    <property type="term" value="P:cell division"/>
    <property type="evidence" value="ECO:0007669"/>
    <property type="project" value="UniProtKB-KW"/>
</dbReference>
<dbReference type="InterPro" id="IPR004101">
    <property type="entry name" value="Mur_ligase_C"/>
</dbReference>
<feature type="domain" description="Mur ligase central" evidence="6">
    <location>
        <begin position="127"/>
        <end position="327"/>
    </location>
</feature>
<keyword evidence="3 4" id="KW-0131">Cell cycle</keyword>
<evidence type="ECO:0000259" key="5">
    <source>
        <dbReference type="Pfam" id="PF02875"/>
    </source>
</evidence>
<keyword evidence="8" id="KW-1185">Reference proteome</keyword>
<dbReference type="RefSeq" id="WP_152583515.1">
    <property type="nucleotide sequence ID" value="NZ_VIKT02000010.1"/>
</dbReference>
<dbReference type="PANTHER" id="PTHR23135:SF4">
    <property type="entry name" value="UDP-N-ACETYLMURAMOYL-L-ALANYL-D-GLUTAMATE--2,6-DIAMINOPIMELATE LIGASE MURE HOMOLOG, CHLOROPLASTIC"/>
    <property type="match status" value="1"/>
</dbReference>
<evidence type="ECO:0000313" key="7">
    <source>
        <dbReference type="EMBL" id="NHF63021.1"/>
    </source>
</evidence>
<evidence type="ECO:0000256" key="3">
    <source>
        <dbReference type="ARBA" id="ARBA00023306"/>
    </source>
</evidence>
<dbReference type="Gene3D" id="3.40.1390.10">
    <property type="entry name" value="MurE/MurF, N-terminal domain"/>
    <property type="match status" value="1"/>
</dbReference>
<dbReference type="InterPro" id="IPR036615">
    <property type="entry name" value="Mur_ligase_C_dom_sf"/>
</dbReference>
<dbReference type="SUPFAM" id="SSF53244">
    <property type="entry name" value="MurD-like peptide ligases, peptide-binding domain"/>
    <property type="match status" value="1"/>
</dbReference>
<evidence type="ECO:0000256" key="4">
    <source>
        <dbReference type="RuleBase" id="RU004135"/>
    </source>
</evidence>
<keyword evidence="4" id="KW-0573">Peptidoglycan synthesis</keyword>